<keyword evidence="2" id="KW-1185">Reference proteome</keyword>
<name>A0AA38IXC3_9CUCU</name>
<sequence length="112" mass="12476">MLEFPDVRVELDLVVVPSKNCNYDVVLGENIYDFNVMLVKDKDSQITLPKIGINVVSALPIGDEVVTDLSSSDKKRLQSIIAEFSHMITKGNRVQTVKTGELSITLRENTII</sequence>
<comment type="caution">
    <text evidence="1">The sequence shown here is derived from an EMBL/GenBank/DDBJ whole genome shotgun (WGS) entry which is preliminary data.</text>
</comment>
<gene>
    <name evidence="1" type="ORF">Zmor_000641</name>
</gene>
<dbReference type="AlphaFoldDB" id="A0AA38IXC3"/>
<organism evidence="1 2">
    <name type="scientific">Zophobas morio</name>
    <dbReference type="NCBI Taxonomy" id="2755281"/>
    <lineage>
        <taxon>Eukaryota</taxon>
        <taxon>Metazoa</taxon>
        <taxon>Ecdysozoa</taxon>
        <taxon>Arthropoda</taxon>
        <taxon>Hexapoda</taxon>
        <taxon>Insecta</taxon>
        <taxon>Pterygota</taxon>
        <taxon>Neoptera</taxon>
        <taxon>Endopterygota</taxon>
        <taxon>Coleoptera</taxon>
        <taxon>Polyphaga</taxon>
        <taxon>Cucujiformia</taxon>
        <taxon>Tenebrionidae</taxon>
        <taxon>Zophobas</taxon>
    </lineage>
</organism>
<dbReference type="EMBL" id="JALNTZ010000001">
    <property type="protein sequence ID" value="KAJ3665128.1"/>
    <property type="molecule type" value="Genomic_DNA"/>
</dbReference>
<protein>
    <submittedName>
        <fullName evidence="1">Uncharacterized protein</fullName>
    </submittedName>
</protein>
<reference evidence="1" key="1">
    <citation type="journal article" date="2023" name="G3 (Bethesda)">
        <title>Whole genome assemblies of Zophobas morio and Tenebrio molitor.</title>
        <authorList>
            <person name="Kaur S."/>
            <person name="Stinson S.A."/>
            <person name="diCenzo G.C."/>
        </authorList>
    </citation>
    <scope>NUCLEOTIDE SEQUENCE</scope>
    <source>
        <strain evidence="1">QUZm001</strain>
    </source>
</reference>
<dbReference type="Proteomes" id="UP001168821">
    <property type="component" value="Unassembled WGS sequence"/>
</dbReference>
<evidence type="ECO:0000313" key="2">
    <source>
        <dbReference type="Proteomes" id="UP001168821"/>
    </source>
</evidence>
<proteinExistence type="predicted"/>
<evidence type="ECO:0000313" key="1">
    <source>
        <dbReference type="EMBL" id="KAJ3665128.1"/>
    </source>
</evidence>
<accession>A0AA38IXC3</accession>